<evidence type="ECO:0000313" key="5">
    <source>
        <dbReference type="EMBL" id="KAK4304067.1"/>
    </source>
</evidence>
<evidence type="ECO:0000259" key="4">
    <source>
        <dbReference type="PROSITE" id="PS50041"/>
    </source>
</evidence>
<gene>
    <name evidence="5" type="ORF">Pmani_023965</name>
</gene>
<feature type="region of interest" description="Disordered" evidence="2">
    <location>
        <begin position="145"/>
        <end position="172"/>
    </location>
</feature>
<evidence type="ECO:0000256" key="1">
    <source>
        <dbReference type="ARBA" id="ARBA00023157"/>
    </source>
</evidence>
<dbReference type="SUPFAM" id="SSF56436">
    <property type="entry name" value="C-type lectin-like"/>
    <property type="match status" value="1"/>
</dbReference>
<keyword evidence="1" id="KW-1015">Disulfide bond</keyword>
<dbReference type="PROSITE" id="PS50041">
    <property type="entry name" value="C_TYPE_LECTIN_2"/>
    <property type="match status" value="1"/>
</dbReference>
<feature type="compositionally biased region" description="Polar residues" evidence="2">
    <location>
        <begin position="248"/>
        <end position="263"/>
    </location>
</feature>
<feature type="domain" description="C-type lectin" evidence="4">
    <location>
        <begin position="42"/>
        <end position="211"/>
    </location>
</feature>
<dbReference type="PANTHER" id="PTHR21407">
    <property type="entry name" value="RE43931P-RELATED"/>
    <property type="match status" value="1"/>
</dbReference>
<evidence type="ECO:0000256" key="3">
    <source>
        <dbReference type="SAM" id="SignalP"/>
    </source>
</evidence>
<dbReference type="InterPro" id="IPR016187">
    <property type="entry name" value="CTDL_fold"/>
</dbReference>
<protein>
    <recommendedName>
        <fullName evidence="4">C-type lectin domain-containing protein</fullName>
    </recommendedName>
</protein>
<accession>A0AAE1TZS1</accession>
<organism evidence="5 6">
    <name type="scientific">Petrolisthes manimaculis</name>
    <dbReference type="NCBI Taxonomy" id="1843537"/>
    <lineage>
        <taxon>Eukaryota</taxon>
        <taxon>Metazoa</taxon>
        <taxon>Ecdysozoa</taxon>
        <taxon>Arthropoda</taxon>
        <taxon>Crustacea</taxon>
        <taxon>Multicrustacea</taxon>
        <taxon>Malacostraca</taxon>
        <taxon>Eumalacostraca</taxon>
        <taxon>Eucarida</taxon>
        <taxon>Decapoda</taxon>
        <taxon>Pleocyemata</taxon>
        <taxon>Anomura</taxon>
        <taxon>Galatheoidea</taxon>
        <taxon>Porcellanidae</taxon>
        <taxon>Petrolisthes</taxon>
    </lineage>
</organism>
<dbReference type="Gene3D" id="3.10.100.10">
    <property type="entry name" value="Mannose-Binding Protein A, subunit A"/>
    <property type="match status" value="1"/>
</dbReference>
<dbReference type="PANTHER" id="PTHR21407:SF5">
    <property type="entry name" value="HL04814P"/>
    <property type="match status" value="1"/>
</dbReference>
<evidence type="ECO:0000256" key="2">
    <source>
        <dbReference type="SAM" id="MobiDB-lite"/>
    </source>
</evidence>
<sequence length="263" mass="30023">MRSLVVSSVLLMGVVVMVNGQGTFLSFPVETLCDNRPRGWNFNGHNYFFTGDIKNDNNFVDQNGAPKKFNWLEARNICRERCMDAVGMETKQENDMIFNFVEKNNLTYIWTSGRLCDFDGCEREDLKPKKVLGWFWSNTNTKMAPTNSTPSGWNYQPWSQTGHTGASQPDNAEFDINQTSESCMGVLNNIYKDGIKWHDIACYHKKPVVCEDNDDLLKFIDSKRTRGRPNPNPGNSNSRNTNSRNTNFSGGQSSHFRNRANNF</sequence>
<keyword evidence="3" id="KW-0732">Signal</keyword>
<name>A0AAE1TZS1_9EUCA</name>
<comment type="caution">
    <text evidence="5">The sequence shown here is derived from an EMBL/GenBank/DDBJ whole genome shotgun (WGS) entry which is preliminary data.</text>
</comment>
<dbReference type="AlphaFoldDB" id="A0AAE1TZS1"/>
<dbReference type="PROSITE" id="PS00615">
    <property type="entry name" value="C_TYPE_LECTIN_1"/>
    <property type="match status" value="1"/>
</dbReference>
<dbReference type="InterPro" id="IPR018378">
    <property type="entry name" value="C-type_lectin_CS"/>
</dbReference>
<dbReference type="CDD" id="cd00037">
    <property type="entry name" value="CLECT"/>
    <property type="match status" value="1"/>
</dbReference>
<reference evidence="5" key="1">
    <citation type="submission" date="2023-11" db="EMBL/GenBank/DDBJ databases">
        <title>Genome assemblies of two species of porcelain crab, Petrolisthes cinctipes and Petrolisthes manimaculis (Anomura: Porcellanidae).</title>
        <authorList>
            <person name="Angst P."/>
        </authorList>
    </citation>
    <scope>NUCLEOTIDE SEQUENCE</scope>
    <source>
        <strain evidence="5">PB745_02</strain>
        <tissue evidence="5">Gill</tissue>
    </source>
</reference>
<dbReference type="InterPro" id="IPR016186">
    <property type="entry name" value="C-type_lectin-like/link_sf"/>
</dbReference>
<feature type="signal peptide" evidence="3">
    <location>
        <begin position="1"/>
        <end position="20"/>
    </location>
</feature>
<proteinExistence type="predicted"/>
<evidence type="ECO:0000313" key="6">
    <source>
        <dbReference type="Proteomes" id="UP001292094"/>
    </source>
</evidence>
<feature type="chain" id="PRO_5041993109" description="C-type lectin domain-containing protein" evidence="3">
    <location>
        <begin position="21"/>
        <end position="263"/>
    </location>
</feature>
<dbReference type="Proteomes" id="UP001292094">
    <property type="component" value="Unassembled WGS sequence"/>
</dbReference>
<keyword evidence="6" id="KW-1185">Reference proteome</keyword>
<feature type="region of interest" description="Disordered" evidence="2">
    <location>
        <begin position="221"/>
        <end position="263"/>
    </location>
</feature>
<dbReference type="EMBL" id="JAWZYT010002487">
    <property type="protein sequence ID" value="KAK4304067.1"/>
    <property type="molecule type" value="Genomic_DNA"/>
</dbReference>
<dbReference type="InterPro" id="IPR001304">
    <property type="entry name" value="C-type_lectin-like"/>
</dbReference>
<feature type="compositionally biased region" description="Low complexity" evidence="2">
    <location>
        <begin position="233"/>
        <end position="247"/>
    </location>
</feature>